<dbReference type="PANTHER" id="PTHR23118:SF42">
    <property type="entry name" value="ATP-CITRATE SYNTHASE"/>
    <property type="match status" value="1"/>
</dbReference>
<feature type="domain" description="ATP-citrate synthase/succinyl-CoA ligase C-terminal" evidence="7">
    <location>
        <begin position="186"/>
        <end position="309"/>
    </location>
</feature>
<dbReference type="GO" id="GO:0003878">
    <property type="term" value="F:ATP citrate synthase activity"/>
    <property type="evidence" value="ECO:0007669"/>
    <property type="project" value="TreeGrafter"/>
</dbReference>
<dbReference type="Pfam" id="PF00549">
    <property type="entry name" value="Ligase_CoA"/>
    <property type="match status" value="1"/>
</dbReference>
<name>A0A2M8KQ34_9BACT</name>
<dbReference type="Gene3D" id="3.40.50.720">
    <property type="entry name" value="NAD(P)-binding Rossmann-like Domain"/>
    <property type="match status" value="1"/>
</dbReference>
<protein>
    <recommendedName>
        <fullName evidence="7">ATP-citrate synthase/succinyl-CoA ligase C-terminal domain-containing protein</fullName>
    </recommendedName>
</protein>
<evidence type="ECO:0000256" key="2">
    <source>
        <dbReference type="ARBA" id="ARBA00005163"/>
    </source>
</evidence>
<dbReference type="InterPro" id="IPR005811">
    <property type="entry name" value="SUCC_ACL_C"/>
</dbReference>
<evidence type="ECO:0000313" key="8">
    <source>
        <dbReference type="EMBL" id="PJE62030.1"/>
    </source>
</evidence>
<dbReference type="EMBL" id="PFEC01000026">
    <property type="protein sequence ID" value="PJE62030.1"/>
    <property type="molecule type" value="Genomic_DNA"/>
</dbReference>
<reference evidence="9" key="1">
    <citation type="submission" date="2017-09" db="EMBL/GenBank/DDBJ databases">
        <title>Depth-based differentiation of microbial function through sediment-hosted aquifers and enrichment of novel symbionts in the deep terrestrial subsurface.</title>
        <authorList>
            <person name="Probst A.J."/>
            <person name="Ladd B."/>
            <person name="Jarett J.K."/>
            <person name="Geller-Mcgrath D.E."/>
            <person name="Sieber C.M.K."/>
            <person name="Emerson J.B."/>
            <person name="Anantharaman K."/>
            <person name="Thomas B.C."/>
            <person name="Malmstrom R."/>
            <person name="Stieglmeier M."/>
            <person name="Klingl A."/>
            <person name="Woyke T."/>
            <person name="Ryan C.M."/>
            <person name="Banfield J.F."/>
        </authorList>
    </citation>
    <scope>NUCLEOTIDE SEQUENCE [LARGE SCALE GENOMIC DNA]</scope>
</reference>
<gene>
    <name evidence="8" type="ORF">COU87_01490</name>
</gene>
<dbReference type="InterPro" id="IPR016142">
    <property type="entry name" value="Citrate_synth-like_lrg_a-sub"/>
</dbReference>
<evidence type="ECO:0000256" key="5">
    <source>
        <dbReference type="ARBA" id="ARBA00023098"/>
    </source>
</evidence>
<dbReference type="Gene3D" id="1.10.580.10">
    <property type="entry name" value="Citrate Synthase, domain 1"/>
    <property type="match status" value="1"/>
</dbReference>
<organism evidence="8 9">
    <name type="scientific">Candidatus Roizmanbacteria bacterium CG10_big_fil_rev_8_21_14_0_10_39_12</name>
    <dbReference type="NCBI Taxonomy" id="1974852"/>
    <lineage>
        <taxon>Bacteria</taxon>
        <taxon>Candidatus Roizmaniibacteriota</taxon>
    </lineage>
</organism>
<dbReference type="GO" id="GO:0006099">
    <property type="term" value="P:tricarboxylic acid cycle"/>
    <property type="evidence" value="ECO:0007669"/>
    <property type="project" value="UniProtKB-UniPathway"/>
</dbReference>
<feature type="region of interest" description="Disordered" evidence="6">
    <location>
        <begin position="340"/>
        <end position="362"/>
    </location>
</feature>
<evidence type="ECO:0000256" key="4">
    <source>
        <dbReference type="ARBA" id="ARBA00022516"/>
    </source>
</evidence>
<evidence type="ECO:0000313" key="9">
    <source>
        <dbReference type="Proteomes" id="UP000230222"/>
    </source>
</evidence>
<dbReference type="Proteomes" id="UP000230222">
    <property type="component" value="Unassembled WGS sequence"/>
</dbReference>
<comment type="subcellular location">
    <subcellularLocation>
        <location evidence="1">Cytoplasm</location>
    </subcellularLocation>
</comment>
<evidence type="ECO:0000256" key="6">
    <source>
        <dbReference type="SAM" id="MobiDB-lite"/>
    </source>
</evidence>
<comment type="pathway">
    <text evidence="2">Carbohydrate metabolism; tricarboxylic acid cycle.</text>
</comment>
<dbReference type="GO" id="GO:0006633">
    <property type="term" value="P:fatty acid biosynthetic process"/>
    <property type="evidence" value="ECO:0007669"/>
    <property type="project" value="TreeGrafter"/>
</dbReference>
<evidence type="ECO:0000256" key="3">
    <source>
        <dbReference type="ARBA" id="ARBA00022490"/>
    </source>
</evidence>
<dbReference type="AlphaFoldDB" id="A0A2M8KQ34"/>
<dbReference type="PANTHER" id="PTHR23118">
    <property type="entry name" value="ATP-CITRATE SYNTHASE"/>
    <property type="match status" value="1"/>
</dbReference>
<dbReference type="Pfam" id="PF00285">
    <property type="entry name" value="Citrate_synt"/>
    <property type="match status" value="1"/>
</dbReference>
<dbReference type="Gene3D" id="3.40.50.261">
    <property type="entry name" value="Succinyl-CoA synthetase domains"/>
    <property type="match status" value="1"/>
</dbReference>
<accession>A0A2M8KQ34</accession>
<dbReference type="GO" id="GO:0005829">
    <property type="term" value="C:cytosol"/>
    <property type="evidence" value="ECO:0007669"/>
    <property type="project" value="TreeGrafter"/>
</dbReference>
<dbReference type="InterPro" id="IPR002020">
    <property type="entry name" value="Citrate_synthase"/>
</dbReference>
<keyword evidence="5" id="KW-0443">Lipid metabolism</keyword>
<sequence>MIDIKKIRKTNHSIVSLGNHPRILQSMLDFDFLCGKDTPDLVAIIATGKKYVRLFWGDDEVLIPVYQEVAKLPRHIKRSITLFLNLTSGRRTLSSTVDILNTLPHIAGGAVFAENVPEKHALEIYSKIKTGSRIKSGMTGRRFVIGPATVGLMVPGHLKLGAIGGTQADQLIDSHLFEPGNVAVFSSSGGMTNELIQLVTRLHKRISFSLSFGGDRFPILSPVEAFLAAEQDSNTKSIVYFGELGGYDEYDLVELIKEKKITKKIIAYIGGTISEMFETPPQFGHAKAMASRGAETAQAKTKALQDVGVLATNSFTEFIELVKKIVTKVNIPHPDGYPLPEGGSIKNLPYEGSPKRSEGRDVQKALSKIQSRSSALFMNSISRDVGGSVEIVGEELLSAASERSYGHMVGSMLLGRQLRSSDTAEFIDLILKLLVDHGPYVSGAVNTMIAARAGKDLVSSLASGLLTIGPRFGGAINQAAAHWFEGVSEEIEPHEYVEHVAKTGNRISGIGHRKYRIDAPDPRVGKILQFSKGLTKHEHIDFACSIEQITTAKKGNLILNVDGAIAAVFLDLLSEKEKISRSELKELINIEFFNALFVLARSVGFTAHYLDQRRLDEGLFRLSPKEVKYSK</sequence>
<proteinExistence type="predicted"/>
<dbReference type="InterPro" id="IPR016102">
    <property type="entry name" value="Succinyl-CoA_synth-like"/>
</dbReference>
<evidence type="ECO:0000259" key="7">
    <source>
        <dbReference type="Pfam" id="PF00549"/>
    </source>
</evidence>
<comment type="caution">
    <text evidence="8">The sequence shown here is derived from an EMBL/GenBank/DDBJ whole genome shotgun (WGS) entry which is preliminary data.</text>
</comment>
<evidence type="ECO:0000256" key="1">
    <source>
        <dbReference type="ARBA" id="ARBA00004496"/>
    </source>
</evidence>
<keyword evidence="3" id="KW-0963">Cytoplasm</keyword>
<feature type="compositionally biased region" description="Basic and acidic residues" evidence="6">
    <location>
        <begin position="353"/>
        <end position="362"/>
    </location>
</feature>
<dbReference type="InterPro" id="IPR036969">
    <property type="entry name" value="Citrate_synthase_sf"/>
</dbReference>
<keyword evidence="4" id="KW-0444">Lipid biosynthesis</keyword>
<dbReference type="CDD" id="cd06100">
    <property type="entry name" value="CCL_ACL-C"/>
    <property type="match status" value="1"/>
</dbReference>
<dbReference type="InterPro" id="IPR016143">
    <property type="entry name" value="Citrate_synth-like_sm_a-sub"/>
</dbReference>
<dbReference type="Gene3D" id="1.10.230.10">
    <property type="entry name" value="Cytochrome P450-Terp, domain 2"/>
    <property type="match status" value="1"/>
</dbReference>
<dbReference type="PRINTS" id="PR00143">
    <property type="entry name" value="CITRTSNTHASE"/>
</dbReference>
<dbReference type="GO" id="GO:0006085">
    <property type="term" value="P:acetyl-CoA biosynthetic process"/>
    <property type="evidence" value="ECO:0007669"/>
    <property type="project" value="TreeGrafter"/>
</dbReference>
<dbReference type="SUPFAM" id="SSF48256">
    <property type="entry name" value="Citrate synthase"/>
    <property type="match status" value="1"/>
</dbReference>
<dbReference type="UniPathway" id="UPA00223"/>